<keyword evidence="1" id="KW-0732">Signal</keyword>
<accession>A0AAN8PUP0</accession>
<protein>
    <recommendedName>
        <fullName evidence="2">WAP domain-containing protein</fullName>
    </recommendedName>
</protein>
<dbReference type="InterPro" id="IPR036645">
    <property type="entry name" value="Elafin-like_sf"/>
</dbReference>
<sequence length="181" mass="20093">MEGKLVLSFVLLTVLIESARATCPSRRLRLSGGCWQNWHSRCRRDYHCPDGKECCAVQQCWGMRYCRRSINPIQVQVNTNKKVNTVSSSNTPIVKTPVQQQAVPTVTEPVQQQAVSTVNTQAQQQAVEIRAGRCGRNRECSGMSCTQDGDCPSANKCCLNRCGARTCSRILRSSVFIPGKK</sequence>
<proteinExistence type="predicted"/>
<feature type="signal peptide" evidence="1">
    <location>
        <begin position="1"/>
        <end position="21"/>
    </location>
</feature>
<dbReference type="GO" id="GO:0030414">
    <property type="term" value="F:peptidase inhibitor activity"/>
    <property type="evidence" value="ECO:0007669"/>
    <property type="project" value="InterPro"/>
</dbReference>
<dbReference type="EMBL" id="JAZGQO010000006">
    <property type="protein sequence ID" value="KAK6184843.1"/>
    <property type="molecule type" value="Genomic_DNA"/>
</dbReference>
<evidence type="ECO:0000313" key="4">
    <source>
        <dbReference type="Proteomes" id="UP001347796"/>
    </source>
</evidence>
<feature type="chain" id="PRO_5042822414" description="WAP domain-containing protein" evidence="1">
    <location>
        <begin position="22"/>
        <end position="181"/>
    </location>
</feature>
<organism evidence="3 4">
    <name type="scientific">Patella caerulea</name>
    <name type="common">Rayed Mediterranean limpet</name>
    <dbReference type="NCBI Taxonomy" id="87958"/>
    <lineage>
        <taxon>Eukaryota</taxon>
        <taxon>Metazoa</taxon>
        <taxon>Spiralia</taxon>
        <taxon>Lophotrochozoa</taxon>
        <taxon>Mollusca</taxon>
        <taxon>Gastropoda</taxon>
        <taxon>Patellogastropoda</taxon>
        <taxon>Patelloidea</taxon>
        <taxon>Patellidae</taxon>
        <taxon>Patella</taxon>
    </lineage>
</organism>
<dbReference type="Proteomes" id="UP001347796">
    <property type="component" value="Unassembled WGS sequence"/>
</dbReference>
<comment type="caution">
    <text evidence="3">The sequence shown here is derived from an EMBL/GenBank/DDBJ whole genome shotgun (WGS) entry which is preliminary data.</text>
</comment>
<dbReference type="SUPFAM" id="SSF57256">
    <property type="entry name" value="Elafin-like"/>
    <property type="match status" value="1"/>
</dbReference>
<reference evidence="3 4" key="1">
    <citation type="submission" date="2024-01" db="EMBL/GenBank/DDBJ databases">
        <title>The genome of the rayed Mediterranean limpet Patella caerulea (Linnaeus, 1758).</title>
        <authorList>
            <person name="Anh-Thu Weber A."/>
            <person name="Halstead-Nussloch G."/>
        </authorList>
    </citation>
    <scope>NUCLEOTIDE SEQUENCE [LARGE SCALE GENOMIC DNA]</scope>
    <source>
        <strain evidence="3">AATW-2023a</strain>
        <tissue evidence="3">Whole specimen</tissue>
    </source>
</reference>
<dbReference type="AlphaFoldDB" id="A0AAN8PUP0"/>
<name>A0AAN8PUP0_PATCE</name>
<dbReference type="Pfam" id="PF00095">
    <property type="entry name" value="WAP"/>
    <property type="match status" value="1"/>
</dbReference>
<dbReference type="GO" id="GO:0005576">
    <property type="term" value="C:extracellular region"/>
    <property type="evidence" value="ECO:0007669"/>
    <property type="project" value="InterPro"/>
</dbReference>
<keyword evidence="4" id="KW-1185">Reference proteome</keyword>
<dbReference type="InterPro" id="IPR008197">
    <property type="entry name" value="WAP_dom"/>
</dbReference>
<feature type="domain" description="WAP" evidence="2">
    <location>
        <begin position="131"/>
        <end position="168"/>
    </location>
</feature>
<evidence type="ECO:0000259" key="2">
    <source>
        <dbReference type="Pfam" id="PF00095"/>
    </source>
</evidence>
<evidence type="ECO:0000256" key="1">
    <source>
        <dbReference type="SAM" id="SignalP"/>
    </source>
</evidence>
<evidence type="ECO:0000313" key="3">
    <source>
        <dbReference type="EMBL" id="KAK6184843.1"/>
    </source>
</evidence>
<gene>
    <name evidence="3" type="ORF">SNE40_007214</name>
</gene>